<organism evidence="3 4">
    <name type="scientific">Ranitomeya imitator</name>
    <name type="common">mimic poison frog</name>
    <dbReference type="NCBI Taxonomy" id="111125"/>
    <lineage>
        <taxon>Eukaryota</taxon>
        <taxon>Metazoa</taxon>
        <taxon>Chordata</taxon>
        <taxon>Craniata</taxon>
        <taxon>Vertebrata</taxon>
        <taxon>Euteleostomi</taxon>
        <taxon>Amphibia</taxon>
        <taxon>Batrachia</taxon>
        <taxon>Anura</taxon>
        <taxon>Neobatrachia</taxon>
        <taxon>Hyloidea</taxon>
        <taxon>Dendrobatidae</taxon>
        <taxon>Dendrobatinae</taxon>
        <taxon>Ranitomeya</taxon>
    </lineage>
</organism>
<dbReference type="InterPro" id="IPR026555">
    <property type="entry name" value="NSL3/Tex30"/>
</dbReference>
<feature type="region of interest" description="Disordered" evidence="1">
    <location>
        <begin position="16"/>
        <end position="70"/>
    </location>
</feature>
<dbReference type="InterPro" id="IPR046879">
    <property type="entry name" value="KANL3/Tex30_Abhydrolase"/>
</dbReference>
<keyword evidence="4" id="KW-1185">Reference proteome</keyword>
<dbReference type="PANTHER" id="PTHR13136:SF11">
    <property type="entry name" value="TESTIS-EXPRESSED PROTEIN 30"/>
    <property type="match status" value="1"/>
</dbReference>
<sequence>MQQLPDPGMAFTTTITTMQQQHQHTDHDGSATMTGLQEMSPPRLPRPQRRSQKGKKKKMRTIAIPPPSPPNVSVMSVHTDECLCFQEKITIPFGDKYLDAILSLPRDCSGVRYGVLLTHGAGGDMNFSHLVSLASYLASHGLLCLRFTCKGLNLVYRTKAYHAVLAYVKSHEEYRVAGAFLAGRSMGSRAATSLMRTASEQDDSFIQGLICLSYPLHPPKAKSKLRDEDLLLITKPALFISGSADEMCDKTLMTNLVRKIKAPVKIHWVENANHGLTAKGKTLEDVLSDVNEQTLVWIQQTLKSEMA</sequence>
<dbReference type="PANTHER" id="PTHR13136">
    <property type="entry name" value="TESTIS DEVELOPMENT PROTEIN PRTD"/>
    <property type="match status" value="1"/>
</dbReference>
<protein>
    <recommendedName>
        <fullName evidence="2">KANL3/Tex30 alpha/beta hydrolase-like domain-containing protein</fullName>
    </recommendedName>
</protein>
<feature type="domain" description="KANL3/Tex30 alpha/beta hydrolase-like" evidence="2">
    <location>
        <begin position="115"/>
        <end position="298"/>
    </location>
</feature>
<accession>A0ABN9LU24</accession>
<evidence type="ECO:0000259" key="2">
    <source>
        <dbReference type="Pfam" id="PF20408"/>
    </source>
</evidence>
<evidence type="ECO:0000313" key="3">
    <source>
        <dbReference type="EMBL" id="CAJ0948906.1"/>
    </source>
</evidence>
<name>A0ABN9LU24_9NEOB</name>
<proteinExistence type="predicted"/>
<dbReference type="EMBL" id="CAUEEQ010029253">
    <property type="protein sequence ID" value="CAJ0948906.1"/>
    <property type="molecule type" value="Genomic_DNA"/>
</dbReference>
<dbReference type="Pfam" id="PF20408">
    <property type="entry name" value="Abhydrolase_11"/>
    <property type="match status" value="1"/>
</dbReference>
<evidence type="ECO:0000256" key="1">
    <source>
        <dbReference type="SAM" id="MobiDB-lite"/>
    </source>
</evidence>
<evidence type="ECO:0000313" key="4">
    <source>
        <dbReference type="Proteomes" id="UP001176940"/>
    </source>
</evidence>
<dbReference type="InterPro" id="IPR029058">
    <property type="entry name" value="AB_hydrolase_fold"/>
</dbReference>
<dbReference type="SUPFAM" id="SSF53474">
    <property type="entry name" value="alpha/beta-Hydrolases"/>
    <property type="match status" value="1"/>
</dbReference>
<gene>
    <name evidence="3" type="ORF">RIMI_LOCUS12369762</name>
</gene>
<dbReference type="Gene3D" id="3.40.50.1820">
    <property type="entry name" value="alpha/beta hydrolase"/>
    <property type="match status" value="1"/>
</dbReference>
<comment type="caution">
    <text evidence="3">The sequence shown here is derived from an EMBL/GenBank/DDBJ whole genome shotgun (WGS) entry which is preliminary data.</text>
</comment>
<dbReference type="Proteomes" id="UP001176940">
    <property type="component" value="Unassembled WGS sequence"/>
</dbReference>
<reference evidence="3" key="1">
    <citation type="submission" date="2023-07" db="EMBL/GenBank/DDBJ databases">
        <authorList>
            <person name="Stuckert A."/>
        </authorList>
    </citation>
    <scope>NUCLEOTIDE SEQUENCE</scope>
</reference>
<feature type="compositionally biased region" description="Basic residues" evidence="1">
    <location>
        <begin position="46"/>
        <end position="60"/>
    </location>
</feature>